<proteinExistence type="predicted"/>
<dbReference type="GO" id="GO:0003746">
    <property type="term" value="F:translation elongation factor activity"/>
    <property type="evidence" value="ECO:0007669"/>
    <property type="project" value="UniProtKB-KW"/>
</dbReference>
<reference evidence="1" key="1">
    <citation type="submission" date="2018-02" db="EMBL/GenBank/DDBJ databases">
        <title>Rhizophora mucronata_Transcriptome.</title>
        <authorList>
            <person name="Meera S.P."/>
            <person name="Sreeshan A."/>
            <person name="Augustine A."/>
        </authorList>
    </citation>
    <scope>NUCLEOTIDE SEQUENCE</scope>
    <source>
        <tissue evidence="1">Leaf</tissue>
    </source>
</reference>
<organism evidence="1">
    <name type="scientific">Rhizophora mucronata</name>
    <name type="common">Asiatic mangrove</name>
    <dbReference type="NCBI Taxonomy" id="61149"/>
    <lineage>
        <taxon>Eukaryota</taxon>
        <taxon>Viridiplantae</taxon>
        <taxon>Streptophyta</taxon>
        <taxon>Embryophyta</taxon>
        <taxon>Tracheophyta</taxon>
        <taxon>Spermatophyta</taxon>
        <taxon>Magnoliopsida</taxon>
        <taxon>eudicotyledons</taxon>
        <taxon>Gunneridae</taxon>
        <taxon>Pentapetalae</taxon>
        <taxon>rosids</taxon>
        <taxon>fabids</taxon>
        <taxon>Malpighiales</taxon>
        <taxon>Rhizophoraceae</taxon>
        <taxon>Rhizophora</taxon>
    </lineage>
</organism>
<keyword evidence="1" id="KW-0648">Protein biosynthesis</keyword>
<accession>A0A2P2LA07</accession>
<sequence length="111" mass="13235">MTQTLELYFVEGHNITALDIFIYWFSCQIILNKVVHRHQVIHNGKHNLQFLYTISNRNKLGCKMHKFKPKDSNCNLDNRCFSTLKERDIHKQKYMSHALHNTINNNHKIQA</sequence>
<evidence type="ECO:0000313" key="1">
    <source>
        <dbReference type="EMBL" id="MBX14812.1"/>
    </source>
</evidence>
<protein>
    <submittedName>
        <fullName evidence="1">Translational elongation factor 1 subunit Bbeta</fullName>
    </submittedName>
</protein>
<name>A0A2P2LA07_RHIMU</name>
<keyword evidence="1" id="KW-0251">Elongation factor</keyword>
<dbReference type="EMBL" id="GGEC01034328">
    <property type="protein sequence ID" value="MBX14812.1"/>
    <property type="molecule type" value="Transcribed_RNA"/>
</dbReference>
<dbReference type="AlphaFoldDB" id="A0A2P2LA07"/>